<evidence type="ECO:0000256" key="1">
    <source>
        <dbReference type="ARBA" id="ARBA00022676"/>
    </source>
</evidence>
<keyword evidence="4" id="KW-1185">Reference proteome</keyword>
<dbReference type="PANTHER" id="PTHR34136:SF1">
    <property type="entry name" value="UDP-N-ACETYL-D-MANNOSAMINURONIC ACID TRANSFERASE"/>
    <property type="match status" value="1"/>
</dbReference>
<reference evidence="3 4" key="1">
    <citation type="submission" date="2024-02" db="EMBL/GenBank/DDBJ databases">
        <title>Draft genome sequence of Collimonas sp. strain H4R21, an effective mineral-weathering bacterial strain isolated from the beech rhizosphere.</title>
        <authorList>
            <person name="Morin E."/>
            <person name="Uroz S."/>
            <person name="Leveau J.H.J."/>
            <person name="Kumar R."/>
            <person name="Rey M.W."/>
            <person name="Pham J."/>
        </authorList>
    </citation>
    <scope>NUCLEOTIDE SEQUENCE [LARGE SCALE GENOMIC DNA]</scope>
    <source>
        <strain evidence="3 4">H4R21</strain>
    </source>
</reference>
<protein>
    <submittedName>
        <fullName evidence="3">WecB/TagA/CpsF family glycosyltransferase</fullName>
    </submittedName>
</protein>
<dbReference type="PANTHER" id="PTHR34136">
    <property type="match status" value="1"/>
</dbReference>
<dbReference type="Proteomes" id="UP001495910">
    <property type="component" value="Unassembled WGS sequence"/>
</dbReference>
<dbReference type="CDD" id="cd06533">
    <property type="entry name" value="Glyco_transf_WecG_TagA"/>
    <property type="match status" value="1"/>
</dbReference>
<dbReference type="NCBIfam" id="TIGR00696">
    <property type="entry name" value="wecG_tagA_cpsF"/>
    <property type="match status" value="1"/>
</dbReference>
<sequence length="248" mass="28181">MNTKKTIPIAGFPVVKTTTNVLARYLQHAMWVNKKITLFFANTNFIVRCNHLLEKMRNASVTIVNDGVGMDIAAFLFGREAFKENLNGTDFIPRLLCGTGEPKRVFMLGGRPEILDKAVAHVNETLKQKVVGSCDGYRGMQEQRAGLVALINRSQAEVVLVALGNPMQEEWILVNRQALNAKVVVGVGALFDFWGGYKPRAPQLVQRLRLEWLYRLCLEPRRLLRRYTLDILMFLLLCRKYGSRSQKN</sequence>
<evidence type="ECO:0000313" key="4">
    <source>
        <dbReference type="Proteomes" id="UP001495910"/>
    </source>
</evidence>
<dbReference type="Pfam" id="PF03808">
    <property type="entry name" value="Glyco_tran_WecG"/>
    <property type="match status" value="1"/>
</dbReference>
<name>A0ABU9Q1V4_9BURK</name>
<dbReference type="InterPro" id="IPR004629">
    <property type="entry name" value="WecG_TagA_CpsF"/>
</dbReference>
<comment type="caution">
    <text evidence="3">The sequence shown here is derived from an EMBL/GenBank/DDBJ whole genome shotgun (WGS) entry which is preliminary data.</text>
</comment>
<gene>
    <name evidence="3" type="ORF">V8G57_22860</name>
</gene>
<dbReference type="RefSeq" id="WP_092393405.1">
    <property type="nucleotide sequence ID" value="NZ_JBANDC010000022.1"/>
</dbReference>
<proteinExistence type="predicted"/>
<evidence type="ECO:0000256" key="2">
    <source>
        <dbReference type="ARBA" id="ARBA00022679"/>
    </source>
</evidence>
<keyword evidence="1" id="KW-0328">Glycosyltransferase</keyword>
<evidence type="ECO:0000313" key="3">
    <source>
        <dbReference type="EMBL" id="MEM4990249.1"/>
    </source>
</evidence>
<accession>A0ABU9Q1V4</accession>
<organism evidence="3 4">
    <name type="scientific">Collimonas rhizosphaerae</name>
    <dbReference type="NCBI Taxonomy" id="3126357"/>
    <lineage>
        <taxon>Bacteria</taxon>
        <taxon>Pseudomonadati</taxon>
        <taxon>Pseudomonadota</taxon>
        <taxon>Betaproteobacteria</taxon>
        <taxon>Burkholderiales</taxon>
        <taxon>Oxalobacteraceae</taxon>
        <taxon>Collimonas</taxon>
    </lineage>
</organism>
<keyword evidence="2" id="KW-0808">Transferase</keyword>
<dbReference type="EMBL" id="JBANDC010000022">
    <property type="protein sequence ID" value="MEM4990249.1"/>
    <property type="molecule type" value="Genomic_DNA"/>
</dbReference>